<keyword evidence="2" id="KW-0808">Transferase</keyword>
<dbReference type="STRING" id="356882.A0A423WI51"/>
<dbReference type="SUPFAM" id="SSF54001">
    <property type="entry name" value="Cysteine proteinases"/>
    <property type="match status" value="1"/>
</dbReference>
<organism evidence="3 4">
    <name type="scientific">Cytospora schulzeri</name>
    <dbReference type="NCBI Taxonomy" id="448051"/>
    <lineage>
        <taxon>Eukaryota</taxon>
        <taxon>Fungi</taxon>
        <taxon>Dikarya</taxon>
        <taxon>Ascomycota</taxon>
        <taxon>Pezizomycotina</taxon>
        <taxon>Sordariomycetes</taxon>
        <taxon>Sordariomycetidae</taxon>
        <taxon>Diaporthales</taxon>
        <taxon>Cytosporaceae</taxon>
        <taxon>Cytospora</taxon>
    </lineage>
</organism>
<evidence type="ECO:0000256" key="1">
    <source>
        <dbReference type="ARBA" id="ARBA00006547"/>
    </source>
</evidence>
<comment type="similarity">
    <text evidence="1 2">Belongs to the arylamine N-acetyltransferase family.</text>
</comment>
<keyword evidence="4" id="KW-1185">Reference proteome</keyword>
<evidence type="ECO:0000256" key="2">
    <source>
        <dbReference type="RuleBase" id="RU003452"/>
    </source>
</evidence>
<dbReference type="InterPro" id="IPR001447">
    <property type="entry name" value="Arylamine_N-AcTrfase"/>
</dbReference>
<accession>A0A423WI51</accession>
<dbReference type="Pfam" id="PF00797">
    <property type="entry name" value="Acetyltransf_2"/>
    <property type="match status" value="1"/>
</dbReference>
<dbReference type="InterPro" id="IPR038765">
    <property type="entry name" value="Papain-like_cys_pep_sf"/>
</dbReference>
<gene>
    <name evidence="3" type="ORF">VMCG_05767</name>
</gene>
<dbReference type="PANTHER" id="PTHR11786">
    <property type="entry name" value="N-HYDROXYARYLAMINE O-ACETYLTRANSFERASE"/>
    <property type="match status" value="1"/>
</dbReference>
<reference evidence="3 4" key="1">
    <citation type="submission" date="2015-09" db="EMBL/GenBank/DDBJ databases">
        <title>Host preference determinants of Valsa canker pathogens revealed by comparative genomics.</title>
        <authorList>
            <person name="Yin Z."/>
            <person name="Huang L."/>
        </authorList>
    </citation>
    <scope>NUCLEOTIDE SEQUENCE [LARGE SCALE GENOMIC DNA]</scope>
    <source>
        <strain evidence="3 4">03-1</strain>
    </source>
</reference>
<sequence>MATYTEDQLELYFQHIDYPRSKHPTDPLRFLTGLTKHHLHRVPFDSIGLHYSTHRLLSIDPEDLFQKIVVNSRGGYCMEVNTFLATVLRSLQFAVYSTGARVKHERWDHMVNLVTIGGQKYLVDVGFGSREPTEPVPLVHGYEFVNIAPRRCRLEFKRLSGRGGAADAGDAAQRVWVYAARKDDEAGWEEMYSFTEVEFFPGDFEMMNYFMMTRPESYFVQNVVAYRPVMYPETGAWVNEFVLHKDIVKRGETQGDHILWELRGEEDRVRVLEKYFSIRLTEQERNSIQGRASELKT</sequence>
<dbReference type="AlphaFoldDB" id="A0A423WI51"/>
<dbReference type="GO" id="GO:0016407">
    <property type="term" value="F:acetyltransferase activity"/>
    <property type="evidence" value="ECO:0007669"/>
    <property type="project" value="InterPro"/>
</dbReference>
<evidence type="ECO:0000313" key="4">
    <source>
        <dbReference type="Proteomes" id="UP000283895"/>
    </source>
</evidence>
<dbReference type="Gene3D" id="3.30.2140.20">
    <property type="match status" value="1"/>
</dbReference>
<keyword evidence="2" id="KW-0012">Acyltransferase</keyword>
<dbReference type="InterPro" id="IPR053710">
    <property type="entry name" value="Arylamine_NAT_domain_sf"/>
</dbReference>
<proteinExistence type="inferred from homology"/>
<protein>
    <submittedName>
        <fullName evidence="3">Uncharacterized protein</fullName>
    </submittedName>
</protein>
<evidence type="ECO:0000313" key="3">
    <source>
        <dbReference type="EMBL" id="ROW03083.1"/>
    </source>
</evidence>
<dbReference type="Proteomes" id="UP000283895">
    <property type="component" value="Unassembled WGS sequence"/>
</dbReference>
<comment type="caution">
    <text evidence="3">The sequence shown here is derived from an EMBL/GenBank/DDBJ whole genome shotgun (WGS) entry which is preliminary data.</text>
</comment>
<dbReference type="PANTHER" id="PTHR11786:SF0">
    <property type="entry name" value="ARYLAMINE N-ACETYLTRANSFERASE 4-RELATED"/>
    <property type="match status" value="1"/>
</dbReference>
<dbReference type="EMBL" id="LKEA01000016">
    <property type="protein sequence ID" value="ROW03083.1"/>
    <property type="molecule type" value="Genomic_DNA"/>
</dbReference>
<dbReference type="PRINTS" id="PR01543">
    <property type="entry name" value="ANATRNSFRASE"/>
</dbReference>
<dbReference type="OrthoDB" id="10260017at2759"/>
<name>A0A423WI51_9PEZI</name>